<evidence type="ECO:0000256" key="1">
    <source>
        <dbReference type="ARBA" id="ARBA00010833"/>
    </source>
</evidence>
<dbReference type="PANTHER" id="PTHR10412">
    <property type="entry name" value="MANNOSYL-OLIGOSACCHARIDE GLUCOSIDASE"/>
    <property type="match status" value="1"/>
</dbReference>
<dbReference type="AlphaFoldDB" id="A0A1F7WKG6"/>
<dbReference type="InterPro" id="IPR054491">
    <property type="entry name" value="MGH1-like_GH"/>
</dbReference>
<dbReference type="Proteomes" id="UP000178735">
    <property type="component" value="Unassembled WGS sequence"/>
</dbReference>
<gene>
    <name evidence="6" type="ORF">A2008_08055</name>
</gene>
<protein>
    <recommendedName>
        <fullName evidence="5">Mannosylglycerate hydrolase MGH1-like glycoside hydrolase domain-containing protein</fullName>
    </recommendedName>
</protein>
<dbReference type="STRING" id="1817813.A2008_08055"/>
<dbReference type="InterPro" id="IPR008928">
    <property type="entry name" value="6-hairpin_glycosidase_sf"/>
</dbReference>
<accession>A0A1F7WKG6</accession>
<dbReference type="InterPro" id="IPR012341">
    <property type="entry name" value="6hp_glycosidase-like_sf"/>
</dbReference>
<organism evidence="6 7">
    <name type="scientific">Candidatus Wallbacteria bacterium GWC2_49_35</name>
    <dbReference type="NCBI Taxonomy" id="1817813"/>
    <lineage>
        <taxon>Bacteria</taxon>
        <taxon>Candidatus Walliibacteriota</taxon>
    </lineage>
</organism>
<proteinExistence type="inferred from homology"/>
<dbReference type="GO" id="GO:0004573">
    <property type="term" value="F:Glc3Man9GlcNAc2 oligosaccharide glucosidase activity"/>
    <property type="evidence" value="ECO:0007669"/>
    <property type="project" value="InterPro"/>
</dbReference>
<keyword evidence="3" id="KW-0326">Glycosidase</keyword>
<dbReference type="Pfam" id="PF22422">
    <property type="entry name" value="MGH1-like_GH"/>
    <property type="match status" value="1"/>
</dbReference>
<evidence type="ECO:0000256" key="2">
    <source>
        <dbReference type="ARBA" id="ARBA00022801"/>
    </source>
</evidence>
<sequence>MLLNLNIIGPEYYFEILFLKKGCKMAKQYLFGDKYPLGYNTHSVFGLNLITNIENQTEICIFYYDRAEDSFKYQFGYNVGQKDQQPASHPLHKDSPALCEARADIRDFNLNYGRIRYNYKNASLDVTFVKTDPFNIFIKMEPAGVDVTEGYFLLLFKGSGEKAIKISRTLSKSLFGFEAYDHPGGAIHAYRAECQLENYSVLSSELKVENIFKEGKLYLYEDVTEGDIFCVIPHVTTYFGVSSELEMSQISKIEDFDRIFAQAKKKFFVNNTTFTTNYFSDIGGAICAPLFWNMSYNPRNKTAFLPVTKSWVEMMENIMEIDPAKRGGPLLFNWDTAFAAIISAPFNTELAADLVLKMISYMDDSGRLPQFVLDDYSSDRTNPPIIFLAAWTVYLYSKDREFLSTCYYKLKKYYNFLKNKRTSIKPYVMAWGADSRSTAAPSGDGAGGKRPGPVTGKTGAAYESGLDDSPMWDEFSFDENKLTLDGGCLDLTALTGYGAAIMALMANELKMMEDYSFFATEASNFQDSIVKNFYDESKSIFANILPDGSFAKTYSPTSFYPMLFIKLTKNIKESLYSKFRDPEFFGAIFKMISLAASDKKLSLDGEYWRGRVWPPLNFMVYQGFKMQGMLKKAYELALASLRQFQFEWQKSAHVHENYSAYTGYGEAQAGVYCRTAPFYTWGSLMGLIFMNEFIELQMDGKLRFGNLYSLDEVKINNLKVGKNRIDLMYSPTAMELFVDRERKLMITPRAVVFDYFETDSKLSFKVIGRGKTQIKISKLGDMLAAYVRVNREIKCYANVVRSSPIVFDIDTGDLAEDEKTGEVTQQPILIEVEKQYSK</sequence>
<keyword evidence="2" id="KW-0378">Hydrolase</keyword>
<evidence type="ECO:0000256" key="4">
    <source>
        <dbReference type="SAM" id="MobiDB-lite"/>
    </source>
</evidence>
<evidence type="ECO:0000313" key="7">
    <source>
        <dbReference type="Proteomes" id="UP000178735"/>
    </source>
</evidence>
<comment type="similarity">
    <text evidence="1">Belongs to the glycosyl hydrolase 63 family.</text>
</comment>
<reference evidence="6 7" key="1">
    <citation type="journal article" date="2016" name="Nat. Commun.">
        <title>Thousands of microbial genomes shed light on interconnected biogeochemical processes in an aquifer system.</title>
        <authorList>
            <person name="Anantharaman K."/>
            <person name="Brown C.T."/>
            <person name="Hug L.A."/>
            <person name="Sharon I."/>
            <person name="Castelle C.J."/>
            <person name="Probst A.J."/>
            <person name="Thomas B.C."/>
            <person name="Singh A."/>
            <person name="Wilkins M.J."/>
            <person name="Karaoz U."/>
            <person name="Brodie E.L."/>
            <person name="Williams K.H."/>
            <person name="Hubbard S.S."/>
            <person name="Banfield J.F."/>
        </authorList>
    </citation>
    <scope>NUCLEOTIDE SEQUENCE [LARGE SCALE GENOMIC DNA]</scope>
</reference>
<feature type="region of interest" description="Disordered" evidence="4">
    <location>
        <begin position="437"/>
        <end position="458"/>
    </location>
</feature>
<dbReference type="Gene3D" id="1.50.10.10">
    <property type="match status" value="1"/>
</dbReference>
<dbReference type="GO" id="GO:0009311">
    <property type="term" value="P:oligosaccharide metabolic process"/>
    <property type="evidence" value="ECO:0007669"/>
    <property type="project" value="InterPro"/>
</dbReference>
<evidence type="ECO:0000256" key="3">
    <source>
        <dbReference type="ARBA" id="ARBA00023295"/>
    </source>
</evidence>
<dbReference type="SUPFAM" id="SSF48208">
    <property type="entry name" value="Six-hairpin glycosidases"/>
    <property type="match status" value="1"/>
</dbReference>
<evidence type="ECO:0000313" key="6">
    <source>
        <dbReference type="EMBL" id="OGM03343.1"/>
    </source>
</evidence>
<dbReference type="GO" id="GO:0006487">
    <property type="term" value="P:protein N-linked glycosylation"/>
    <property type="evidence" value="ECO:0007669"/>
    <property type="project" value="TreeGrafter"/>
</dbReference>
<dbReference type="InterPro" id="IPR004888">
    <property type="entry name" value="Glycoside_hydrolase_63"/>
</dbReference>
<name>A0A1F7WKG6_9BACT</name>
<comment type="caution">
    <text evidence="6">The sequence shown here is derived from an EMBL/GenBank/DDBJ whole genome shotgun (WGS) entry which is preliminary data.</text>
</comment>
<dbReference type="EMBL" id="MGFH01000172">
    <property type="protein sequence ID" value="OGM03343.1"/>
    <property type="molecule type" value="Genomic_DNA"/>
</dbReference>
<evidence type="ECO:0000259" key="5">
    <source>
        <dbReference type="Pfam" id="PF22422"/>
    </source>
</evidence>
<feature type="domain" description="Mannosylglycerate hydrolase MGH1-like glycoside hydrolase" evidence="5">
    <location>
        <begin position="331"/>
        <end position="681"/>
    </location>
</feature>
<dbReference type="PANTHER" id="PTHR10412:SF11">
    <property type="entry name" value="MANNOSYL-OLIGOSACCHARIDE GLUCOSIDASE"/>
    <property type="match status" value="1"/>
</dbReference>